<dbReference type="PROSITE" id="PS51168">
    <property type="entry name" value="CHORISMATE_MUT_2"/>
    <property type="match status" value="1"/>
</dbReference>
<dbReference type="EMBL" id="MN740260">
    <property type="protein sequence ID" value="QHT96596.1"/>
    <property type="molecule type" value="Genomic_DNA"/>
</dbReference>
<dbReference type="Gene3D" id="1.20.59.10">
    <property type="entry name" value="Chorismate mutase"/>
    <property type="match status" value="1"/>
</dbReference>
<dbReference type="PANTHER" id="PTHR38041">
    <property type="entry name" value="CHORISMATE MUTASE"/>
    <property type="match status" value="1"/>
</dbReference>
<sequence length="105" mass="12424">MSKLDIFREEIDDIDDQILDLLIKRMSISIKVGKFKKENNITILNSNRENEVLERLVNKNNSIDLTDINRTCVNNVIKIDDNFIKNLWINLMDYSKELQKINDKL</sequence>
<dbReference type="InterPro" id="IPR002701">
    <property type="entry name" value="CM_II_prokaryot"/>
</dbReference>
<dbReference type="NCBIfam" id="TIGR01808">
    <property type="entry name" value="CM_M_hiGC-arch"/>
    <property type="match status" value="1"/>
</dbReference>
<keyword evidence="1" id="KW-0413">Isomerase</keyword>
<dbReference type="GO" id="GO:0009697">
    <property type="term" value="P:salicylic acid biosynthetic process"/>
    <property type="evidence" value="ECO:0007669"/>
    <property type="project" value="TreeGrafter"/>
</dbReference>
<organism evidence="3">
    <name type="scientific">viral metagenome</name>
    <dbReference type="NCBI Taxonomy" id="1070528"/>
    <lineage>
        <taxon>unclassified sequences</taxon>
        <taxon>metagenomes</taxon>
        <taxon>organismal metagenomes</taxon>
    </lineage>
</organism>
<evidence type="ECO:0000259" key="2">
    <source>
        <dbReference type="PROSITE" id="PS51168"/>
    </source>
</evidence>
<dbReference type="InterPro" id="IPR036263">
    <property type="entry name" value="Chorismate_II_sf"/>
</dbReference>
<evidence type="ECO:0000313" key="3">
    <source>
        <dbReference type="EMBL" id="QHT96596.1"/>
    </source>
</evidence>
<dbReference type="InterPro" id="IPR051331">
    <property type="entry name" value="Chorismate_mutase-related"/>
</dbReference>
<evidence type="ECO:0000256" key="1">
    <source>
        <dbReference type="ARBA" id="ARBA00023235"/>
    </source>
</evidence>
<dbReference type="GO" id="GO:0046417">
    <property type="term" value="P:chorismate metabolic process"/>
    <property type="evidence" value="ECO:0007669"/>
    <property type="project" value="InterPro"/>
</dbReference>
<proteinExistence type="predicted"/>
<dbReference type="Pfam" id="PF01817">
    <property type="entry name" value="CM_2"/>
    <property type="match status" value="1"/>
</dbReference>
<name>A0A6C0IW12_9ZZZZ</name>
<reference evidence="3" key="1">
    <citation type="journal article" date="2020" name="Nature">
        <title>Giant virus diversity and host interactions through global metagenomics.</title>
        <authorList>
            <person name="Schulz F."/>
            <person name="Roux S."/>
            <person name="Paez-Espino D."/>
            <person name="Jungbluth S."/>
            <person name="Walsh D.A."/>
            <person name="Denef V.J."/>
            <person name="McMahon K.D."/>
            <person name="Konstantinidis K.T."/>
            <person name="Eloe-Fadrosh E.A."/>
            <person name="Kyrpides N.C."/>
            <person name="Woyke T."/>
        </authorList>
    </citation>
    <scope>NUCLEOTIDE SEQUENCE</scope>
    <source>
        <strain evidence="3">GVMAG-M-3300024302-11</strain>
    </source>
</reference>
<dbReference type="SUPFAM" id="SSF48600">
    <property type="entry name" value="Chorismate mutase II"/>
    <property type="match status" value="1"/>
</dbReference>
<dbReference type="InterPro" id="IPR010958">
    <property type="entry name" value="Chorismate_mutase_highGC-bac"/>
</dbReference>
<protein>
    <recommendedName>
        <fullName evidence="2">Chorismate mutase domain-containing protein</fullName>
    </recommendedName>
</protein>
<feature type="domain" description="Chorismate mutase" evidence="2">
    <location>
        <begin position="1"/>
        <end position="103"/>
    </location>
</feature>
<accession>A0A6C0IW12</accession>
<dbReference type="InterPro" id="IPR036979">
    <property type="entry name" value="CM_dom_sf"/>
</dbReference>
<dbReference type="GO" id="GO:0004106">
    <property type="term" value="F:chorismate mutase activity"/>
    <property type="evidence" value="ECO:0007669"/>
    <property type="project" value="InterPro"/>
</dbReference>
<dbReference type="PANTHER" id="PTHR38041:SF1">
    <property type="entry name" value="CHORISMATE MUTASE"/>
    <property type="match status" value="1"/>
</dbReference>
<dbReference type="SMART" id="SM00830">
    <property type="entry name" value="CM_2"/>
    <property type="match status" value="1"/>
</dbReference>
<dbReference type="AlphaFoldDB" id="A0A6C0IW12"/>